<dbReference type="Pfam" id="PF00023">
    <property type="entry name" value="Ank"/>
    <property type="match status" value="2"/>
</dbReference>
<evidence type="ECO:0000256" key="1">
    <source>
        <dbReference type="ARBA" id="ARBA00022737"/>
    </source>
</evidence>
<dbReference type="PANTHER" id="PTHR24126:SF14">
    <property type="entry name" value="ANK_REP_REGION DOMAIN-CONTAINING PROTEIN"/>
    <property type="match status" value="1"/>
</dbReference>
<dbReference type="PRINTS" id="PR01415">
    <property type="entry name" value="ANKYRIN"/>
</dbReference>
<dbReference type="PROSITE" id="PS50088">
    <property type="entry name" value="ANK_REPEAT"/>
    <property type="match status" value="10"/>
</dbReference>
<keyword evidence="2 3" id="KW-0040">ANK repeat</keyword>
<dbReference type="AlphaFoldDB" id="A0A1Q9D546"/>
<protein>
    <submittedName>
        <fullName evidence="4">Ankyrin repeat domain-containing protein 50</fullName>
    </submittedName>
</protein>
<proteinExistence type="predicted"/>
<organism evidence="4 5">
    <name type="scientific">Symbiodinium microadriaticum</name>
    <name type="common">Dinoflagellate</name>
    <name type="synonym">Zooxanthella microadriatica</name>
    <dbReference type="NCBI Taxonomy" id="2951"/>
    <lineage>
        <taxon>Eukaryota</taxon>
        <taxon>Sar</taxon>
        <taxon>Alveolata</taxon>
        <taxon>Dinophyceae</taxon>
        <taxon>Suessiales</taxon>
        <taxon>Symbiodiniaceae</taxon>
        <taxon>Symbiodinium</taxon>
    </lineage>
</organism>
<reference evidence="4 5" key="1">
    <citation type="submission" date="2016-02" db="EMBL/GenBank/DDBJ databases">
        <title>Genome analysis of coral dinoflagellate symbionts highlights evolutionary adaptations to a symbiotic lifestyle.</title>
        <authorList>
            <person name="Aranda M."/>
            <person name="Li Y."/>
            <person name="Liew Y.J."/>
            <person name="Baumgarten S."/>
            <person name="Simakov O."/>
            <person name="Wilson M."/>
            <person name="Piel J."/>
            <person name="Ashoor H."/>
            <person name="Bougouffa S."/>
            <person name="Bajic V.B."/>
            <person name="Ryu T."/>
            <person name="Ravasi T."/>
            <person name="Bayer T."/>
            <person name="Micklem G."/>
            <person name="Kim H."/>
            <person name="Bhak J."/>
            <person name="Lajeunesse T.C."/>
            <person name="Voolstra C.R."/>
        </authorList>
    </citation>
    <scope>NUCLEOTIDE SEQUENCE [LARGE SCALE GENOMIC DNA]</scope>
    <source>
        <strain evidence="4 5">CCMP2467</strain>
    </source>
</reference>
<evidence type="ECO:0000256" key="2">
    <source>
        <dbReference type="ARBA" id="ARBA00023043"/>
    </source>
</evidence>
<dbReference type="InterPro" id="IPR002110">
    <property type="entry name" value="Ankyrin_rpt"/>
</dbReference>
<gene>
    <name evidence="4" type="primary">ANKRD50</name>
    <name evidence="4" type="ORF">AK812_SmicGene28137</name>
</gene>
<comment type="caution">
    <text evidence="4">The sequence shown here is derived from an EMBL/GenBank/DDBJ whole genome shotgun (WGS) entry which is preliminary data.</text>
</comment>
<feature type="repeat" description="ANK" evidence="3">
    <location>
        <begin position="315"/>
        <end position="347"/>
    </location>
</feature>
<feature type="repeat" description="ANK" evidence="3">
    <location>
        <begin position="412"/>
        <end position="444"/>
    </location>
</feature>
<dbReference type="OrthoDB" id="10264606at2759"/>
<dbReference type="OMA" id="WHKNDAL"/>
<dbReference type="InterPro" id="IPR036770">
    <property type="entry name" value="Ankyrin_rpt-contain_sf"/>
</dbReference>
<sequence length="656" mass="70480">MLRVRHLSGRELVTATEEEVAALADAHGSVIKGIEQLVSLPVGQPCFRLKLLCGDTVLSQDTNLKLPLELQVTICDFVEVDAGDVDRLSNASQENDAASVEALLRRPQNPDLVDSRGRTALMAAAESGALESVQLLTSACVDLDKTREGSCDTAVSAAALNGHLDVVRFLVEKGADKDKAATDGVTPVLVAAYSGHVHVVRFLIEMGADKDKANSNGATPVFIASQNGHIDVLRLLIETGADMDKAKTAGATPVYIACERGHTDVVCLLVEKRADKDAARNDGATPLFVASAHAHLDVVRVLLENGANKDKAMHNGATPLYIASQNGHLDVVRLLIETGADKDRARNDGATPIYIASEKGHSDVVRLLIEKGAVATRSAWGHLRVMCFLYACDGVVRLLIDRGADKNLASNDGGTPLLVASQNGHADVVRLPSEKGATDAARNCGPTALYIACQSGDLEVVRLLSEKFANMDAGRWGLWFFSCMKRSLRFRALVAKTAGASSKPVAQSPGSFARISAKGFHRSGAISVERMRGKSLKLLTCLKLQGSLLMFCRCRWPLCLLPTALALVPQVQFVLPSLDAYEGSDFECGARRCNLFSLGIIRFPTDELFVANVRILEDSNATRGVDFEFYPDAVTWQSGDVNSQARVQDLDLEVRA</sequence>
<dbReference type="SUPFAM" id="SSF48403">
    <property type="entry name" value="Ankyrin repeat"/>
    <property type="match status" value="1"/>
</dbReference>
<feature type="repeat" description="ANK" evidence="3">
    <location>
        <begin position="216"/>
        <end position="248"/>
    </location>
</feature>
<dbReference type="SMART" id="SM00248">
    <property type="entry name" value="ANK"/>
    <property type="match status" value="11"/>
</dbReference>
<feature type="repeat" description="ANK" evidence="3">
    <location>
        <begin position="249"/>
        <end position="281"/>
    </location>
</feature>
<accession>A0A1Q9D546</accession>
<dbReference type="PROSITE" id="PS50297">
    <property type="entry name" value="ANK_REP_REGION"/>
    <property type="match status" value="9"/>
</dbReference>
<evidence type="ECO:0000313" key="5">
    <source>
        <dbReference type="Proteomes" id="UP000186817"/>
    </source>
</evidence>
<feature type="repeat" description="ANK" evidence="3">
    <location>
        <begin position="150"/>
        <end position="182"/>
    </location>
</feature>
<name>A0A1Q9D546_SYMMI</name>
<keyword evidence="1" id="KW-0677">Repeat</keyword>
<feature type="repeat" description="ANK" evidence="3">
    <location>
        <begin position="183"/>
        <end position="215"/>
    </location>
</feature>
<dbReference type="PANTHER" id="PTHR24126">
    <property type="entry name" value="ANKYRIN REPEAT, PH AND SEC7 DOMAIN CONTAINING PROTEIN SECG-RELATED"/>
    <property type="match status" value="1"/>
</dbReference>
<dbReference type="Pfam" id="PF12796">
    <property type="entry name" value="Ank_2"/>
    <property type="match status" value="4"/>
</dbReference>
<dbReference type="Gene3D" id="1.25.40.20">
    <property type="entry name" value="Ankyrin repeat-containing domain"/>
    <property type="match status" value="4"/>
</dbReference>
<feature type="repeat" description="ANK" evidence="3">
    <location>
        <begin position="348"/>
        <end position="373"/>
    </location>
</feature>
<keyword evidence="5" id="KW-1185">Reference proteome</keyword>
<evidence type="ECO:0000256" key="3">
    <source>
        <dbReference type="PROSITE-ProRule" id="PRU00023"/>
    </source>
</evidence>
<feature type="repeat" description="ANK" evidence="3">
    <location>
        <begin position="444"/>
        <end position="473"/>
    </location>
</feature>
<feature type="repeat" description="ANK" evidence="3">
    <location>
        <begin position="282"/>
        <end position="314"/>
    </location>
</feature>
<dbReference type="EMBL" id="LSRX01000718">
    <property type="protein sequence ID" value="OLP90302.1"/>
    <property type="molecule type" value="Genomic_DNA"/>
</dbReference>
<dbReference type="Proteomes" id="UP000186817">
    <property type="component" value="Unassembled WGS sequence"/>
</dbReference>
<feature type="repeat" description="ANK" evidence="3">
    <location>
        <begin position="116"/>
        <end position="148"/>
    </location>
</feature>
<evidence type="ECO:0000313" key="4">
    <source>
        <dbReference type="EMBL" id="OLP90302.1"/>
    </source>
</evidence>